<evidence type="ECO:0000313" key="3">
    <source>
        <dbReference type="Proteomes" id="UP000325577"/>
    </source>
</evidence>
<protein>
    <submittedName>
        <fullName evidence="2">Uncharacterized protein</fullName>
    </submittedName>
</protein>
<sequence>MGVGGYKFGDGGEAGAADLIVVVRGGGDGGACWDEREDGVERDGGRDGGAVGGDGGGSDEGMMVWVDGGDVGCYDFGGDGGDVLVVMAATRSPVG</sequence>
<evidence type="ECO:0000256" key="1">
    <source>
        <dbReference type="SAM" id="MobiDB-lite"/>
    </source>
</evidence>
<proteinExistence type="predicted"/>
<dbReference type="AlphaFoldDB" id="A0A5J5A7C1"/>
<evidence type="ECO:0000313" key="2">
    <source>
        <dbReference type="EMBL" id="KAA8525786.1"/>
    </source>
</evidence>
<feature type="compositionally biased region" description="Gly residues" evidence="1">
    <location>
        <begin position="47"/>
        <end position="59"/>
    </location>
</feature>
<name>A0A5J5A7C1_9ASTE</name>
<organism evidence="2 3">
    <name type="scientific">Nyssa sinensis</name>
    <dbReference type="NCBI Taxonomy" id="561372"/>
    <lineage>
        <taxon>Eukaryota</taxon>
        <taxon>Viridiplantae</taxon>
        <taxon>Streptophyta</taxon>
        <taxon>Embryophyta</taxon>
        <taxon>Tracheophyta</taxon>
        <taxon>Spermatophyta</taxon>
        <taxon>Magnoliopsida</taxon>
        <taxon>eudicotyledons</taxon>
        <taxon>Gunneridae</taxon>
        <taxon>Pentapetalae</taxon>
        <taxon>asterids</taxon>
        <taxon>Cornales</taxon>
        <taxon>Nyssaceae</taxon>
        <taxon>Nyssa</taxon>
    </lineage>
</organism>
<reference evidence="2 3" key="1">
    <citation type="submission" date="2019-09" db="EMBL/GenBank/DDBJ databases">
        <title>A chromosome-level genome assembly of the Chinese tupelo Nyssa sinensis.</title>
        <authorList>
            <person name="Yang X."/>
            <person name="Kang M."/>
            <person name="Yang Y."/>
            <person name="Xiong H."/>
            <person name="Wang M."/>
            <person name="Zhang Z."/>
            <person name="Wang Z."/>
            <person name="Wu H."/>
            <person name="Ma T."/>
            <person name="Liu J."/>
            <person name="Xi Z."/>
        </authorList>
    </citation>
    <scope>NUCLEOTIDE SEQUENCE [LARGE SCALE GENOMIC DNA]</scope>
    <source>
        <strain evidence="2">J267</strain>
        <tissue evidence="2">Leaf</tissue>
    </source>
</reference>
<dbReference type="EMBL" id="CM018046">
    <property type="protein sequence ID" value="KAA8525786.1"/>
    <property type="molecule type" value="Genomic_DNA"/>
</dbReference>
<accession>A0A5J5A7C1</accession>
<gene>
    <name evidence="2" type="ORF">F0562_007641</name>
</gene>
<keyword evidence="3" id="KW-1185">Reference proteome</keyword>
<feature type="region of interest" description="Disordered" evidence="1">
    <location>
        <begin position="34"/>
        <end position="59"/>
    </location>
</feature>
<dbReference type="Proteomes" id="UP000325577">
    <property type="component" value="Linkage Group LG3"/>
</dbReference>